<feature type="transmembrane region" description="Helical" evidence="1">
    <location>
        <begin position="30"/>
        <end position="49"/>
    </location>
</feature>
<proteinExistence type="predicted"/>
<keyword evidence="1" id="KW-1133">Transmembrane helix</keyword>
<evidence type="ECO:0000256" key="1">
    <source>
        <dbReference type="SAM" id="Phobius"/>
    </source>
</evidence>
<feature type="transmembrane region" description="Helical" evidence="1">
    <location>
        <begin position="136"/>
        <end position="156"/>
    </location>
</feature>
<protein>
    <recommendedName>
        <fullName evidence="4">Permease</fullName>
    </recommendedName>
</protein>
<dbReference type="Proteomes" id="UP000315842">
    <property type="component" value="Unassembled WGS sequence"/>
</dbReference>
<sequence>MQLATRAVVTAALAAVVAVAGYVGGLPVTVVAALLAIAFAVGWPSLASLPFRPGSAAVIGIGGVGAVLAVHAVLDQPYLRYLPVVFATTILLAFLNELLRRGGRDRLVESVAGTVTGTLLAVAVAGWVAIGRTPGGEPIVVVGALALAVGSAVVALPFAGWAGATVTTLAATGAGALAALVLPDIDLVAGVVLGAAVGVLVASLHVLFDDLRTLARHLPSIAAVVLPVTVTGILVYVVGRVLVG</sequence>
<dbReference type="AlphaFoldDB" id="A0A4Y3KHR4"/>
<feature type="transmembrane region" description="Helical" evidence="1">
    <location>
        <begin position="187"/>
        <end position="208"/>
    </location>
</feature>
<accession>A0A4Y3KHR4</accession>
<keyword evidence="1" id="KW-0472">Membrane</keyword>
<evidence type="ECO:0000313" key="2">
    <source>
        <dbReference type="EMBL" id="GEA82605.1"/>
    </source>
</evidence>
<keyword evidence="1" id="KW-0812">Transmembrane</keyword>
<gene>
    <name evidence="2" type="ORF">CUD01_30490</name>
</gene>
<evidence type="ECO:0008006" key="4">
    <source>
        <dbReference type="Google" id="ProtNLM"/>
    </source>
</evidence>
<name>A0A4Y3KHR4_CELUD</name>
<comment type="caution">
    <text evidence="2">The sequence shown here is derived from an EMBL/GenBank/DDBJ whole genome shotgun (WGS) entry which is preliminary data.</text>
</comment>
<feature type="transmembrane region" description="Helical" evidence="1">
    <location>
        <begin position="56"/>
        <end position="74"/>
    </location>
</feature>
<dbReference type="RefSeq" id="WP_141322405.1">
    <property type="nucleotide sequence ID" value="NZ_BJLP01000073.1"/>
</dbReference>
<organism evidence="2 3">
    <name type="scientific">Cellulomonas uda</name>
    <dbReference type="NCBI Taxonomy" id="1714"/>
    <lineage>
        <taxon>Bacteria</taxon>
        <taxon>Bacillati</taxon>
        <taxon>Actinomycetota</taxon>
        <taxon>Actinomycetes</taxon>
        <taxon>Micrococcales</taxon>
        <taxon>Cellulomonadaceae</taxon>
        <taxon>Cellulomonas</taxon>
    </lineage>
</organism>
<feature type="transmembrane region" description="Helical" evidence="1">
    <location>
        <begin position="80"/>
        <end position="99"/>
    </location>
</feature>
<feature type="transmembrane region" description="Helical" evidence="1">
    <location>
        <begin position="111"/>
        <end position="130"/>
    </location>
</feature>
<evidence type="ECO:0000313" key="3">
    <source>
        <dbReference type="Proteomes" id="UP000315842"/>
    </source>
</evidence>
<keyword evidence="3" id="KW-1185">Reference proteome</keyword>
<reference evidence="2 3" key="1">
    <citation type="submission" date="2019-06" db="EMBL/GenBank/DDBJ databases">
        <title>Whole genome shotgun sequence of Cellulomonas uda NBRC 3747.</title>
        <authorList>
            <person name="Hosoyama A."/>
            <person name="Uohara A."/>
            <person name="Ohji S."/>
            <person name="Ichikawa N."/>
        </authorList>
    </citation>
    <scope>NUCLEOTIDE SEQUENCE [LARGE SCALE GENOMIC DNA]</scope>
    <source>
        <strain evidence="2 3">NBRC 3747</strain>
    </source>
</reference>
<feature type="transmembrane region" description="Helical" evidence="1">
    <location>
        <begin position="161"/>
        <end position="181"/>
    </location>
</feature>
<feature type="transmembrane region" description="Helical" evidence="1">
    <location>
        <begin position="220"/>
        <end position="243"/>
    </location>
</feature>
<dbReference type="EMBL" id="BJLP01000073">
    <property type="protein sequence ID" value="GEA82605.1"/>
    <property type="molecule type" value="Genomic_DNA"/>
</dbReference>